<evidence type="ECO:0000313" key="1">
    <source>
        <dbReference type="EMBL" id="CEK56307.1"/>
    </source>
</evidence>
<reference evidence="1" key="1">
    <citation type="submission" date="2014-12" db="EMBL/GenBank/DDBJ databases">
        <title>Insight into the proteome of Arion vulgaris.</title>
        <authorList>
            <person name="Aradska J."/>
            <person name="Bulat T."/>
            <person name="Smidak R."/>
            <person name="Sarate P."/>
            <person name="Gangsoo J."/>
            <person name="Sialana F."/>
            <person name="Bilban M."/>
            <person name="Lubec G."/>
        </authorList>
    </citation>
    <scope>NUCLEOTIDE SEQUENCE</scope>
    <source>
        <tissue evidence="1">Skin</tissue>
    </source>
</reference>
<name>A0A0B6YJD6_9EUPU</name>
<dbReference type="EMBL" id="HACG01009442">
    <property type="protein sequence ID" value="CEK56307.1"/>
    <property type="molecule type" value="Transcribed_RNA"/>
</dbReference>
<dbReference type="AlphaFoldDB" id="A0A0B6YJD6"/>
<accession>A0A0B6YJD6</accession>
<protein>
    <submittedName>
        <fullName evidence="1">Uncharacterized protein</fullName>
    </submittedName>
</protein>
<sequence length="79" mass="9241">ICVLKIMNAWKRRKRLKSVKYENPTLTTKSYAGNDYHYDYVSSDRVPPNNTYQSASEGTFYMSVPSICQDENHYYANCD</sequence>
<feature type="non-terminal residue" evidence="1">
    <location>
        <position position="1"/>
    </location>
</feature>
<gene>
    <name evidence="1" type="primary">ORF27323</name>
</gene>
<proteinExistence type="predicted"/>
<organism evidence="1">
    <name type="scientific">Arion vulgaris</name>
    <dbReference type="NCBI Taxonomy" id="1028688"/>
    <lineage>
        <taxon>Eukaryota</taxon>
        <taxon>Metazoa</taxon>
        <taxon>Spiralia</taxon>
        <taxon>Lophotrochozoa</taxon>
        <taxon>Mollusca</taxon>
        <taxon>Gastropoda</taxon>
        <taxon>Heterobranchia</taxon>
        <taxon>Euthyneura</taxon>
        <taxon>Panpulmonata</taxon>
        <taxon>Eupulmonata</taxon>
        <taxon>Stylommatophora</taxon>
        <taxon>Helicina</taxon>
        <taxon>Arionoidea</taxon>
        <taxon>Arionidae</taxon>
        <taxon>Arion</taxon>
    </lineage>
</organism>
<feature type="non-terminal residue" evidence="1">
    <location>
        <position position="79"/>
    </location>
</feature>